<sequence>MSTPGSRRPTKLEDGRRKIPAAIMTYRVDPSGWSPEEHRRSAQYHPHPVSSFPARGYDFGSPPPSPLSPRTRSSGSFSEPRSPSQPGRRSTSTTSPISPSFPASPGSYGRQSFTSSYSGTAPGSYGGYHAVPRTPTHEASQKVAPFPQELRGQAPVSRVSPRPLRHIPQPKPHHHSRDSVPSSPGGVTNPRISMAMSQRALTASTPPLSPRTMYSPDPRQAARRYGGATTWYWKNLRDGHLLCFVLKTSTDMRCLWLPTFLSLFHLASAVLVNTTVDDTNGGPGSSHIIYQPDNGWLQGEIGGCDNCSFLPVRDIALMNTFHESAQFGQKQTNSSVCDPVILRQLCERQLHSPQYLYQPTVRRPVLRIFLEEGSQFRSGTSDLTFNIDGIQRGTFPHIPSGSQNFQLATVFISGPLDLSNHTMEIKNGRVGGPNSLMIPDSITFGFDDSSEPTATQDSSRSLPTQDSDAASSTSTPRPVASASVTKTSHNTHMVIIVSAIAAASAGTVVLMIAVRIYLRRARRLRAQYGDLSGAEASIHPFVTENGAAISISRAEYTPSNHDTLIGSMDAVLSKEMASIEPVQPVNVEEDVREDSQLAERRLTTSTATVSPVQTETGHPPPSYRTSGVPPSYKTRRTMTSVDS</sequence>
<feature type="compositionally biased region" description="Polar residues" evidence="1">
    <location>
        <begin position="109"/>
        <end position="121"/>
    </location>
</feature>
<comment type="caution">
    <text evidence="3">The sequence shown here is derived from an EMBL/GenBank/DDBJ whole genome shotgun (WGS) entry which is preliminary data.</text>
</comment>
<organism evidence="3 4">
    <name type="scientific">Favolaschia claudopus</name>
    <dbReference type="NCBI Taxonomy" id="2862362"/>
    <lineage>
        <taxon>Eukaryota</taxon>
        <taxon>Fungi</taxon>
        <taxon>Dikarya</taxon>
        <taxon>Basidiomycota</taxon>
        <taxon>Agaricomycotina</taxon>
        <taxon>Agaricomycetes</taxon>
        <taxon>Agaricomycetidae</taxon>
        <taxon>Agaricales</taxon>
        <taxon>Marasmiineae</taxon>
        <taxon>Mycenaceae</taxon>
        <taxon>Favolaschia</taxon>
    </lineage>
</organism>
<keyword evidence="4" id="KW-1185">Reference proteome</keyword>
<dbReference type="AlphaFoldDB" id="A0AAW0EL15"/>
<evidence type="ECO:0000256" key="1">
    <source>
        <dbReference type="SAM" id="MobiDB-lite"/>
    </source>
</evidence>
<evidence type="ECO:0000313" key="4">
    <source>
        <dbReference type="Proteomes" id="UP001362999"/>
    </source>
</evidence>
<keyword evidence="2" id="KW-0472">Membrane</keyword>
<dbReference type="Proteomes" id="UP001362999">
    <property type="component" value="Unassembled WGS sequence"/>
</dbReference>
<name>A0AAW0EL15_9AGAR</name>
<protein>
    <submittedName>
        <fullName evidence="3">Uncharacterized protein</fullName>
    </submittedName>
</protein>
<accession>A0AAW0EL15</accession>
<proteinExistence type="predicted"/>
<keyword evidence="2" id="KW-0812">Transmembrane</keyword>
<evidence type="ECO:0000256" key="2">
    <source>
        <dbReference type="SAM" id="Phobius"/>
    </source>
</evidence>
<feature type="region of interest" description="Disordered" evidence="1">
    <location>
        <begin position="447"/>
        <end position="485"/>
    </location>
</feature>
<feature type="transmembrane region" description="Helical" evidence="2">
    <location>
        <begin position="493"/>
        <end position="518"/>
    </location>
</feature>
<feature type="compositionally biased region" description="Polar residues" evidence="1">
    <location>
        <begin position="195"/>
        <end position="206"/>
    </location>
</feature>
<feature type="compositionally biased region" description="Polar residues" evidence="1">
    <location>
        <begin position="603"/>
        <end position="616"/>
    </location>
</feature>
<feature type="compositionally biased region" description="Basic and acidic residues" evidence="1">
    <location>
        <begin position="593"/>
        <end position="602"/>
    </location>
</feature>
<evidence type="ECO:0000313" key="3">
    <source>
        <dbReference type="EMBL" id="KAK7064799.1"/>
    </source>
</evidence>
<feature type="compositionally biased region" description="Low complexity" evidence="1">
    <location>
        <begin position="68"/>
        <end position="107"/>
    </location>
</feature>
<dbReference type="EMBL" id="JAWWNJ010000001">
    <property type="protein sequence ID" value="KAK7064799.1"/>
    <property type="molecule type" value="Genomic_DNA"/>
</dbReference>
<gene>
    <name evidence="3" type="ORF">R3P38DRAFT_3165811</name>
</gene>
<reference evidence="3 4" key="1">
    <citation type="journal article" date="2024" name="J Genomics">
        <title>Draft genome sequencing and assembly of Favolaschia claudopus CIRM-BRFM 2984 isolated from oak limbs.</title>
        <authorList>
            <person name="Navarro D."/>
            <person name="Drula E."/>
            <person name="Chaduli D."/>
            <person name="Cazenave R."/>
            <person name="Ahrendt S."/>
            <person name="Wang J."/>
            <person name="Lipzen A."/>
            <person name="Daum C."/>
            <person name="Barry K."/>
            <person name="Grigoriev I.V."/>
            <person name="Favel A."/>
            <person name="Rosso M.N."/>
            <person name="Martin F."/>
        </authorList>
    </citation>
    <scope>NUCLEOTIDE SEQUENCE [LARGE SCALE GENOMIC DNA]</scope>
    <source>
        <strain evidence="3 4">CIRM-BRFM 2984</strain>
    </source>
</reference>
<feature type="compositionally biased region" description="Low complexity" evidence="1">
    <location>
        <begin position="466"/>
        <end position="475"/>
    </location>
</feature>
<feature type="region of interest" description="Disordered" evidence="1">
    <location>
        <begin position="1"/>
        <end position="220"/>
    </location>
</feature>
<keyword evidence="2" id="KW-1133">Transmembrane helix</keyword>
<feature type="region of interest" description="Disordered" evidence="1">
    <location>
        <begin position="583"/>
        <end position="643"/>
    </location>
</feature>
<feature type="compositionally biased region" description="Polar residues" evidence="1">
    <location>
        <begin position="451"/>
        <end position="465"/>
    </location>
</feature>